<evidence type="ECO:0000313" key="1">
    <source>
        <dbReference type="Proteomes" id="UP000095286"/>
    </source>
</evidence>
<organism evidence="1 2">
    <name type="scientific">Rhabditophanes sp. KR3021</name>
    <dbReference type="NCBI Taxonomy" id="114890"/>
    <lineage>
        <taxon>Eukaryota</taxon>
        <taxon>Metazoa</taxon>
        <taxon>Ecdysozoa</taxon>
        <taxon>Nematoda</taxon>
        <taxon>Chromadorea</taxon>
        <taxon>Rhabditida</taxon>
        <taxon>Tylenchina</taxon>
        <taxon>Panagrolaimomorpha</taxon>
        <taxon>Strongyloidoidea</taxon>
        <taxon>Alloionematidae</taxon>
        <taxon>Rhabditophanes</taxon>
    </lineage>
</organism>
<dbReference type="Proteomes" id="UP000095286">
    <property type="component" value="Unplaced"/>
</dbReference>
<name>A0AC35U0M0_9BILA</name>
<proteinExistence type="predicted"/>
<sequence>MGKRDLKDKLDKEILSLERKKENALKKKDIQSAGSYCRELAELLVVEGGDYLKEAEERYLECIELFKNKHNPEDLAYCYRGLADISAEKEDYDQALEYIELNEKFGESINDVSIVQLAKHQKALFNLQKYQKTWNIQTLEKALWQCKVALKYLAEHASTLDSNKKMVDIGGRARRREAGLTQLLGDVYYQLLLPKQAEASHKKVIEFAKLSKDFELAYRCYASIYGYKKGKDKLEAAINMKNACEKLVDKKFNDDKTRSKFLYGIELTRVKRFDEANAIFFEMFEDKVSSKKYKERCRKVMVFIYKFNKRLEVMNRNNNYYKMKTYELIGDEACRLFDHDDAFEEDGDSPPVLDEISLECYQKMLDLCDTTKQTRLALSCIGETLKALEKYEEAFNIWTKVRELDVLFNSDQFRLLETDAKILSCQSKIPSHNERATKSSYSKMLQEYNTLFANRETNLKHEILENYLDFLRRCKCQESMDKVMIEKLSADIKINVRSSDDNDYELNLGQDQGGSDFEDEFEESSERSLMVLATKKLIEKREIDKIIREKDKIVNANGETRLHEMAKRKDGLEGIKKLIKHGYNVNAVDYGKWTPLSEAVSHGHVEIARFLLKCGANVDCVADEDIITDESTKVTSGGVTPLMEAAQKGNIPMINLLLEFKASVGRENKEHNSALDYLKEFFDENISDIGQNERDQYQQLIGKMELMRKRLGLFVKDTANPVIPDTLLSDRVVAKKAEKFKSQGEANLAMLLDATYSGSRKKKVNDIKMMTSFYAEEVNDDLDDEEDTIAIDCSEPIDYEEADEVDNFAEFRENQEQGSSRKRKSNVPNDSSKKNKRCF</sequence>
<reference evidence="2" key="1">
    <citation type="submission" date="2016-11" db="UniProtKB">
        <authorList>
            <consortium name="WormBaseParasite"/>
        </authorList>
    </citation>
    <scope>IDENTIFICATION</scope>
    <source>
        <strain evidence="2">KR3021</strain>
    </source>
</reference>
<accession>A0AC35U0M0</accession>
<evidence type="ECO:0000313" key="2">
    <source>
        <dbReference type="WBParaSite" id="RSKR_0000628300.1"/>
    </source>
</evidence>
<dbReference type="WBParaSite" id="RSKR_0000628300.1">
    <property type="protein sequence ID" value="RSKR_0000628300.1"/>
    <property type="gene ID" value="RSKR_0000628300"/>
</dbReference>
<protein>
    <submittedName>
        <fullName evidence="2">ANK_REP_REGION domain-containing protein</fullName>
    </submittedName>
</protein>